<proteinExistence type="predicted"/>
<accession>A0A1Q2MHJ6</accession>
<keyword evidence="1" id="KW-0812">Transmembrane</keyword>
<reference evidence="3" key="1">
    <citation type="submission" date="2017-02" db="EMBL/GenBank/DDBJ databases">
        <title>Comparative genomics and description of representatives of a novel lineage of planctomycetes thriving in anoxic sediments.</title>
        <authorList>
            <person name="Spring S."/>
            <person name="Bunk B."/>
            <person name="Sproer C."/>
        </authorList>
    </citation>
    <scope>NUCLEOTIDE SEQUENCE [LARGE SCALE GENOMIC DNA]</scope>
    <source>
        <strain evidence="3">SM-Chi-D1</strain>
    </source>
</reference>
<dbReference type="InterPro" id="IPR010539">
    <property type="entry name" value="BaxI_1-like"/>
</dbReference>
<sequence>MFRNNRSMGGMFRSSNPAMNESVFDRVGRSSSASTDVMTINGSITKTAILLAIAFITAAFAWDRFYPADSAQSGFGLLIICLIASIVAAMVTIFKPTAAPIIAPIYAAFEGVLLGIISAMYASSASSVDPQTGQQSAFGPGIVINAIMLTFGVLACMLIAYRSGLIRATEKFKIGVVAATGAIALVYLASIVMGFFGASIPMIHSSGPIGIGFSLIVVIIASLNLILDFDFIERGADYGAPKYMEWYGAFGLMVTLVWLYLEILRLLSKLNRR</sequence>
<feature type="transmembrane region" description="Helical" evidence="1">
    <location>
        <begin position="209"/>
        <end position="231"/>
    </location>
</feature>
<dbReference type="Pfam" id="PF12811">
    <property type="entry name" value="BaxI_1"/>
    <property type="match status" value="1"/>
</dbReference>
<feature type="transmembrane region" description="Helical" evidence="1">
    <location>
        <begin position="142"/>
        <end position="162"/>
    </location>
</feature>
<dbReference type="Proteomes" id="UP000188181">
    <property type="component" value="Chromosome"/>
</dbReference>
<name>A0A1Q2MHJ6_9BACT</name>
<dbReference type="PANTHER" id="PTHR41282">
    <property type="entry name" value="CONSERVED TRANSMEMBRANE PROTEIN-RELATED"/>
    <property type="match status" value="1"/>
</dbReference>
<evidence type="ECO:0000256" key="1">
    <source>
        <dbReference type="SAM" id="Phobius"/>
    </source>
</evidence>
<gene>
    <name evidence="2" type="ORF">SMSP2_02541</name>
</gene>
<dbReference type="STRING" id="1851148.SMSP2_02541"/>
<dbReference type="PANTHER" id="PTHR41282:SF1">
    <property type="entry name" value="CONSERVED TRANSMEMBRANE PROTEIN-RELATED"/>
    <property type="match status" value="1"/>
</dbReference>
<evidence type="ECO:0000313" key="3">
    <source>
        <dbReference type="Proteomes" id="UP000188181"/>
    </source>
</evidence>
<feature type="transmembrane region" description="Helical" evidence="1">
    <location>
        <begin position="101"/>
        <end position="122"/>
    </location>
</feature>
<organism evidence="2 3">
    <name type="scientific">Limihaloglobus sulfuriphilus</name>
    <dbReference type="NCBI Taxonomy" id="1851148"/>
    <lineage>
        <taxon>Bacteria</taxon>
        <taxon>Pseudomonadati</taxon>
        <taxon>Planctomycetota</taxon>
        <taxon>Phycisphaerae</taxon>
        <taxon>Sedimentisphaerales</taxon>
        <taxon>Sedimentisphaeraceae</taxon>
        <taxon>Limihaloglobus</taxon>
    </lineage>
</organism>
<keyword evidence="1" id="KW-1133">Transmembrane helix</keyword>
<feature type="transmembrane region" description="Helical" evidence="1">
    <location>
        <begin position="174"/>
        <end position="197"/>
    </location>
</feature>
<feature type="transmembrane region" description="Helical" evidence="1">
    <location>
        <begin position="74"/>
        <end position="94"/>
    </location>
</feature>
<protein>
    <submittedName>
        <fullName evidence="2">Putative membrane protein</fullName>
    </submittedName>
</protein>
<dbReference type="AlphaFoldDB" id="A0A1Q2MHJ6"/>
<evidence type="ECO:0000313" key="2">
    <source>
        <dbReference type="EMBL" id="AQQ72160.1"/>
    </source>
</evidence>
<feature type="transmembrane region" description="Helical" evidence="1">
    <location>
        <begin position="44"/>
        <end position="62"/>
    </location>
</feature>
<keyword evidence="3" id="KW-1185">Reference proteome</keyword>
<dbReference type="EMBL" id="CP019646">
    <property type="protein sequence ID" value="AQQ72160.1"/>
    <property type="molecule type" value="Genomic_DNA"/>
</dbReference>
<feature type="transmembrane region" description="Helical" evidence="1">
    <location>
        <begin position="243"/>
        <end position="261"/>
    </location>
</feature>
<dbReference type="KEGG" id="pbas:SMSP2_02541"/>
<keyword evidence="1" id="KW-0472">Membrane</keyword>
<dbReference type="PIRSF" id="PIRSF009160">
    <property type="entry name" value="UCP009160"/>
    <property type="match status" value="1"/>
</dbReference>